<evidence type="ECO:0000313" key="2">
    <source>
        <dbReference type="EMBL" id="HGT39403.1"/>
    </source>
</evidence>
<evidence type="ECO:0008006" key="3">
    <source>
        <dbReference type="Google" id="ProtNLM"/>
    </source>
</evidence>
<name>A0A7C4QP62_9PLAN</name>
<keyword evidence="1" id="KW-0812">Transmembrane</keyword>
<feature type="transmembrane region" description="Helical" evidence="1">
    <location>
        <begin position="363"/>
        <end position="383"/>
    </location>
</feature>
<protein>
    <recommendedName>
        <fullName evidence="3">Glycosyltransferase RgtA/B/C/D-like domain-containing protein</fullName>
    </recommendedName>
</protein>
<feature type="transmembrane region" description="Helical" evidence="1">
    <location>
        <begin position="180"/>
        <end position="201"/>
    </location>
</feature>
<keyword evidence="1" id="KW-1133">Transmembrane helix</keyword>
<comment type="caution">
    <text evidence="2">The sequence shown here is derived from an EMBL/GenBank/DDBJ whole genome shotgun (WGS) entry which is preliminary data.</text>
</comment>
<feature type="transmembrane region" description="Helical" evidence="1">
    <location>
        <begin position="121"/>
        <end position="145"/>
    </location>
</feature>
<proteinExistence type="predicted"/>
<accession>A0A7C4QP62</accession>
<feature type="transmembrane region" description="Helical" evidence="1">
    <location>
        <begin position="322"/>
        <end position="343"/>
    </location>
</feature>
<feature type="transmembrane region" description="Helical" evidence="1">
    <location>
        <begin position="221"/>
        <end position="244"/>
    </location>
</feature>
<feature type="transmembrane region" description="Helical" evidence="1">
    <location>
        <begin position="151"/>
        <end position="168"/>
    </location>
</feature>
<reference evidence="2" key="1">
    <citation type="journal article" date="2020" name="mSystems">
        <title>Genome- and Community-Level Interaction Insights into Carbon Utilization and Element Cycling Functions of Hydrothermarchaeota in Hydrothermal Sediment.</title>
        <authorList>
            <person name="Zhou Z."/>
            <person name="Liu Y."/>
            <person name="Xu W."/>
            <person name="Pan J."/>
            <person name="Luo Z.H."/>
            <person name="Li M."/>
        </authorList>
    </citation>
    <scope>NUCLEOTIDE SEQUENCE [LARGE SCALE GENOMIC DNA]</scope>
    <source>
        <strain evidence="2">SpSt-508</strain>
    </source>
</reference>
<sequence>MRLLVPWGLLAAYLAIAIVCTWPLAQSLSTSLPLGCEGVATVPLLNGWTIWWNAERAAHAFQHYWDAPIFFPTERTFAFSEAQPTTLVVAPAVWLTGRVALAYNLYLLGTLTLNGWSAQRLLRGVGLGSWAAFWGGVLVIILPFVSWQLGVLQLTVLWGVQWTILALWKFAQMPSWRRAAALGVAYGIAYVACNYYGLFLVMTLGPAACWLLHGGWLRPRIWLQTALAMAMAGVLAGPIVMMQLKASRLHKWERDLETIRKLSAHLRDYTDTPWPQWLDAWEDASPPRADVWPLGLGWLKIIGAACGVLCGLARPSLRRWTLLAATWGGFAVVYSLGPLWEIWNLTPYLTLYHYVPGFAQIRSPFRFAVFVQMACVWLSLLAVDTLCPGHWLGTRFCPARWLETCLRPILPSRLNPLLRLSFSGIVWVPAVALTTALALETLPDGQSGRLRPVPGPDDLPPWVEFLRDETPPHAAIVCLPFVKGTEVGDYEETTWWMWWSMYHRHPLLNGYSGFFPEPYLTLKGELQKFPDQGAERLARMGARYAVVQRRAWTQAALERHPQTGHWIWKFSDEQALIDIYEIPPGAPPAAAAADVSEPTPHHP</sequence>
<feature type="transmembrane region" description="Helical" evidence="1">
    <location>
        <begin position="87"/>
        <end position="109"/>
    </location>
</feature>
<gene>
    <name evidence="2" type="ORF">ENS64_09110</name>
</gene>
<dbReference type="AlphaFoldDB" id="A0A7C4QP62"/>
<organism evidence="2">
    <name type="scientific">Schlesneria paludicola</name>
    <dbReference type="NCBI Taxonomy" id="360056"/>
    <lineage>
        <taxon>Bacteria</taxon>
        <taxon>Pseudomonadati</taxon>
        <taxon>Planctomycetota</taxon>
        <taxon>Planctomycetia</taxon>
        <taxon>Planctomycetales</taxon>
        <taxon>Planctomycetaceae</taxon>
        <taxon>Schlesneria</taxon>
    </lineage>
</organism>
<keyword evidence="1" id="KW-0472">Membrane</keyword>
<evidence type="ECO:0000256" key="1">
    <source>
        <dbReference type="SAM" id="Phobius"/>
    </source>
</evidence>
<dbReference type="EMBL" id="DSVQ01000012">
    <property type="protein sequence ID" value="HGT39403.1"/>
    <property type="molecule type" value="Genomic_DNA"/>
</dbReference>
<feature type="transmembrane region" description="Helical" evidence="1">
    <location>
        <begin position="417"/>
        <end position="439"/>
    </location>
</feature>